<keyword evidence="2" id="KW-1185">Reference proteome</keyword>
<name>A0ABP9YD00_9FUNG</name>
<proteinExistence type="predicted"/>
<organism evidence="1 2">
    <name type="scientific">Helicostylum pulchrum</name>
    <dbReference type="NCBI Taxonomy" id="562976"/>
    <lineage>
        <taxon>Eukaryota</taxon>
        <taxon>Fungi</taxon>
        <taxon>Fungi incertae sedis</taxon>
        <taxon>Mucoromycota</taxon>
        <taxon>Mucoromycotina</taxon>
        <taxon>Mucoromycetes</taxon>
        <taxon>Mucorales</taxon>
        <taxon>Mucorineae</taxon>
        <taxon>Mucoraceae</taxon>
        <taxon>Helicostylum</taxon>
    </lineage>
</organism>
<evidence type="ECO:0000313" key="1">
    <source>
        <dbReference type="EMBL" id="GAA5804828.1"/>
    </source>
</evidence>
<gene>
    <name evidence="1" type="ORF">HPULCUR_010336</name>
</gene>
<evidence type="ECO:0000313" key="2">
    <source>
        <dbReference type="Proteomes" id="UP001476247"/>
    </source>
</evidence>
<comment type="caution">
    <text evidence="1">The sequence shown here is derived from an EMBL/GenBank/DDBJ whole genome shotgun (WGS) entry which is preliminary data.</text>
</comment>
<sequence length="153" mass="18089">MVYGVDPIIPGDILRPFLDPYTEEDPELIAEDALNHLRKLREQRYIAEDRMKIQSKKDKERWDAAMKGKETQTFNINDYVLLRHESKKGLEFNWMGPYQVLKRNLDYNTYQIKEVDGKTYSSWVHTDRLIAVKYDGSKIDKSWYIPRTAGAKD</sequence>
<dbReference type="EMBL" id="BAABUJ010000038">
    <property type="protein sequence ID" value="GAA5804828.1"/>
    <property type="molecule type" value="Genomic_DNA"/>
</dbReference>
<accession>A0ABP9YD00</accession>
<protein>
    <submittedName>
        <fullName evidence="1">Uncharacterized protein</fullName>
    </submittedName>
</protein>
<dbReference type="Gene3D" id="2.30.30.850">
    <property type="match status" value="1"/>
</dbReference>
<dbReference type="Proteomes" id="UP001476247">
    <property type="component" value="Unassembled WGS sequence"/>
</dbReference>
<reference evidence="1 2" key="1">
    <citation type="submission" date="2024-04" db="EMBL/GenBank/DDBJ databases">
        <title>genome sequences of Mucor flavus KT1a and Helicostylum pulchrum KT1b strains isolation_sourced from the surface of a dry-aged beef.</title>
        <authorList>
            <person name="Toyotome T."/>
            <person name="Hosono M."/>
            <person name="Torimaru M."/>
            <person name="Fukuda K."/>
            <person name="Mikami N."/>
        </authorList>
    </citation>
    <scope>NUCLEOTIDE SEQUENCE [LARGE SCALE GENOMIC DNA]</scope>
    <source>
        <strain evidence="1 2">KT1b</strain>
    </source>
</reference>